<sequence length="362" mass="40259">MKIFFGIIATLLSFAIINGDDIGGHEFEILEDEQNFEKFAAEGDIDKIWGAINNDSVRVGIRFGYSLNSGVGTVAAWNVTYLAPRIMDGIRLRSYNNTGAVGELIDGGIGFNFAKFQLVGHENHFYFTVDAFENYTSSLLPDPTTPAPVPDKVIEEWGVINYASQVILPYHHYVQWNNPGVISKSNITINSTKLINGIRLISINDTVSTGEILEGGIGFDFVRLLVVANENFLDYSITLYENGTYLETRQEVYGNIDKEVKLLHENRFQNYPQSGANASGNASFSTSGIISGIRLTFLNYTDGRYEIVEGGLNESSVTYNFNGPYQGEPYDFKIEIFGNNSASIKFSMILLSIFNILVILFK</sequence>
<name>A0A9N9WIX9_9DIPT</name>
<dbReference type="Pfam" id="PF15868">
    <property type="entry name" value="MBF2"/>
    <property type="match status" value="1"/>
</dbReference>
<feature type="signal peptide" evidence="2">
    <location>
        <begin position="1"/>
        <end position="19"/>
    </location>
</feature>
<dbReference type="InterPro" id="IPR031734">
    <property type="entry name" value="MBF2"/>
</dbReference>
<dbReference type="EMBL" id="OU895877">
    <property type="protein sequence ID" value="CAG9797131.1"/>
    <property type="molecule type" value="Genomic_DNA"/>
</dbReference>
<protein>
    <submittedName>
        <fullName evidence="3">Uncharacterized protein</fullName>
    </submittedName>
</protein>
<keyword evidence="1" id="KW-1133">Transmembrane helix</keyword>
<evidence type="ECO:0000256" key="2">
    <source>
        <dbReference type="SAM" id="SignalP"/>
    </source>
</evidence>
<keyword evidence="1" id="KW-0812">Transmembrane</keyword>
<keyword evidence="4" id="KW-1185">Reference proteome</keyword>
<reference evidence="3" key="1">
    <citation type="submission" date="2022-01" db="EMBL/GenBank/DDBJ databases">
        <authorList>
            <person name="King R."/>
        </authorList>
    </citation>
    <scope>NUCLEOTIDE SEQUENCE</scope>
</reference>
<keyword evidence="2" id="KW-0732">Signal</keyword>
<reference evidence="3" key="2">
    <citation type="submission" date="2022-10" db="EMBL/GenBank/DDBJ databases">
        <authorList>
            <consortium name="ENA_rothamsted_submissions"/>
            <consortium name="culmorum"/>
            <person name="King R."/>
        </authorList>
    </citation>
    <scope>NUCLEOTIDE SEQUENCE</scope>
</reference>
<evidence type="ECO:0000313" key="3">
    <source>
        <dbReference type="EMBL" id="CAG9797131.1"/>
    </source>
</evidence>
<dbReference type="OrthoDB" id="6861720at2759"/>
<proteinExistence type="predicted"/>
<accession>A0A9N9WIX9</accession>
<dbReference type="Proteomes" id="UP001153620">
    <property type="component" value="Chromosome 1"/>
</dbReference>
<feature type="transmembrane region" description="Helical" evidence="1">
    <location>
        <begin position="342"/>
        <end position="361"/>
    </location>
</feature>
<feature type="chain" id="PRO_5040495015" evidence="2">
    <location>
        <begin position="20"/>
        <end position="362"/>
    </location>
</feature>
<evidence type="ECO:0000256" key="1">
    <source>
        <dbReference type="SAM" id="Phobius"/>
    </source>
</evidence>
<keyword evidence="1" id="KW-0472">Membrane</keyword>
<gene>
    <name evidence="3" type="ORF">CHIRRI_LOCUS131</name>
</gene>
<dbReference type="AlphaFoldDB" id="A0A9N9WIX9"/>
<evidence type="ECO:0000313" key="4">
    <source>
        <dbReference type="Proteomes" id="UP001153620"/>
    </source>
</evidence>
<organism evidence="3 4">
    <name type="scientific">Chironomus riparius</name>
    <dbReference type="NCBI Taxonomy" id="315576"/>
    <lineage>
        <taxon>Eukaryota</taxon>
        <taxon>Metazoa</taxon>
        <taxon>Ecdysozoa</taxon>
        <taxon>Arthropoda</taxon>
        <taxon>Hexapoda</taxon>
        <taxon>Insecta</taxon>
        <taxon>Pterygota</taxon>
        <taxon>Neoptera</taxon>
        <taxon>Endopterygota</taxon>
        <taxon>Diptera</taxon>
        <taxon>Nematocera</taxon>
        <taxon>Chironomoidea</taxon>
        <taxon>Chironomidae</taxon>
        <taxon>Chironominae</taxon>
        <taxon>Chironomus</taxon>
    </lineage>
</organism>